<proteinExistence type="predicted"/>
<dbReference type="GO" id="GO:0043565">
    <property type="term" value="F:sequence-specific DNA binding"/>
    <property type="evidence" value="ECO:0007669"/>
    <property type="project" value="InterPro"/>
</dbReference>
<evidence type="ECO:0000313" key="4">
    <source>
        <dbReference type="WBParaSite" id="nRc.2.0.1.t07455-RA"/>
    </source>
</evidence>
<dbReference type="InterPro" id="IPR002848">
    <property type="entry name" value="Translin_fam"/>
</dbReference>
<keyword evidence="1" id="KW-0479">Metal-binding</keyword>
<feature type="compositionally biased region" description="Low complexity" evidence="2">
    <location>
        <begin position="16"/>
        <end position="27"/>
    </location>
</feature>
<dbReference type="OMA" id="SYFDYVM"/>
<dbReference type="InterPro" id="IPR016068">
    <property type="entry name" value="Translin_N"/>
</dbReference>
<evidence type="ECO:0000313" key="3">
    <source>
        <dbReference type="Proteomes" id="UP000887565"/>
    </source>
</evidence>
<dbReference type="CDD" id="cd14820">
    <property type="entry name" value="TRAX"/>
    <property type="match status" value="1"/>
</dbReference>
<name>A0A915I005_ROMCU</name>
<evidence type="ECO:0000256" key="1">
    <source>
        <dbReference type="PIRSR" id="PIRSR602848-1"/>
    </source>
</evidence>
<dbReference type="InterPro" id="IPR036081">
    <property type="entry name" value="Translin_sf"/>
</dbReference>
<protein>
    <submittedName>
        <fullName evidence="4">Translin-associated protein X-like protein</fullName>
    </submittedName>
</protein>
<reference evidence="4" key="1">
    <citation type="submission" date="2022-11" db="UniProtKB">
        <authorList>
            <consortium name="WormBaseParasite"/>
        </authorList>
    </citation>
    <scope>IDENTIFICATION</scope>
</reference>
<organism evidence="3 4">
    <name type="scientific">Romanomermis culicivorax</name>
    <name type="common">Nematode worm</name>
    <dbReference type="NCBI Taxonomy" id="13658"/>
    <lineage>
        <taxon>Eukaryota</taxon>
        <taxon>Metazoa</taxon>
        <taxon>Ecdysozoa</taxon>
        <taxon>Nematoda</taxon>
        <taxon>Enoplea</taxon>
        <taxon>Dorylaimia</taxon>
        <taxon>Mermithida</taxon>
        <taxon>Mermithoidea</taxon>
        <taxon>Mermithidae</taxon>
        <taxon>Romanomermis</taxon>
    </lineage>
</organism>
<dbReference type="WBParaSite" id="nRc.2.0.1.t07455-RA">
    <property type="protein sequence ID" value="nRc.2.0.1.t07455-RA"/>
    <property type="gene ID" value="nRc.2.0.1.g07455"/>
</dbReference>
<accession>A0A915I005</accession>
<dbReference type="GO" id="GO:0046872">
    <property type="term" value="F:metal ion binding"/>
    <property type="evidence" value="ECO:0007669"/>
    <property type="project" value="UniProtKB-KW"/>
</dbReference>
<sequence length="256" mass="29768">MSKNHNSNKAEISCHSSTKLSTKSNNNLNGGGGKFAEIFSQFQQKIDARNDKWERLVKLSRDVTIESKRIIFLLHRVTTAQQQTNFDENDSATTTTNKIFQEAEDRFEILKQSKFFHIAQELRDEDPHQFSHPIKPGMQEFIEALSFYHFLKFDRLIDFKQVRKFFNFEAKECNDDRVHPQIIVSGEDYLSGIGDLSGELMRLAINYISAGDFEKPCRIVDFLRQLYNHFSSISRADVGNFYSKKNLNSHTLREKV</sequence>
<evidence type="ECO:0000256" key="2">
    <source>
        <dbReference type="SAM" id="MobiDB-lite"/>
    </source>
</evidence>
<feature type="compositionally biased region" description="Polar residues" evidence="2">
    <location>
        <begin position="1"/>
        <end position="10"/>
    </location>
</feature>
<dbReference type="Gene3D" id="1.20.58.190">
    <property type="entry name" value="Translin, domain 1"/>
    <property type="match status" value="1"/>
</dbReference>
<feature type="binding site" evidence="1">
    <location>
        <position position="143"/>
    </location>
    <ligand>
        <name>Mg(2+)</name>
        <dbReference type="ChEBI" id="CHEBI:18420"/>
    </ligand>
</feature>
<dbReference type="SUPFAM" id="SSF74784">
    <property type="entry name" value="Translin"/>
    <property type="match status" value="1"/>
</dbReference>
<keyword evidence="1" id="KW-0460">Magnesium</keyword>
<dbReference type="Proteomes" id="UP000887565">
    <property type="component" value="Unplaced"/>
</dbReference>
<dbReference type="AlphaFoldDB" id="A0A915I005"/>
<dbReference type="Gene3D" id="1.20.5.420">
    <property type="entry name" value="Immunoglobulin FC, subunit C"/>
    <property type="match status" value="1"/>
</dbReference>
<feature type="region of interest" description="Disordered" evidence="2">
    <location>
        <begin position="1"/>
        <end position="27"/>
    </location>
</feature>
<dbReference type="PANTHER" id="PTHR10741">
    <property type="entry name" value="TRANSLIN AND TRANSLIN ASSOCIATED PROTEIN X"/>
    <property type="match status" value="1"/>
</dbReference>
<dbReference type="Pfam" id="PF01997">
    <property type="entry name" value="Translin"/>
    <property type="match status" value="1"/>
</dbReference>
<feature type="binding site" evidence="1">
    <location>
        <position position="199"/>
    </location>
    <ligand>
        <name>Mg(2+)</name>
        <dbReference type="ChEBI" id="CHEBI:18420"/>
    </ligand>
</feature>
<keyword evidence="3" id="KW-1185">Reference proteome</keyword>